<dbReference type="AlphaFoldDB" id="A0A485LW97"/>
<dbReference type="EMBL" id="CAADRN010000095">
    <property type="protein sequence ID" value="VFU12687.1"/>
    <property type="molecule type" value="Genomic_DNA"/>
</dbReference>
<protein>
    <submittedName>
        <fullName evidence="1">Uncharacterized protein</fullName>
    </submittedName>
</protein>
<name>A0A485LW97_9ZZZZ</name>
<reference evidence="1" key="1">
    <citation type="submission" date="2019-03" db="EMBL/GenBank/DDBJ databases">
        <authorList>
            <person name="Hao L."/>
        </authorList>
    </citation>
    <scope>NUCLEOTIDE SEQUENCE</scope>
</reference>
<proteinExistence type="predicted"/>
<organism evidence="1">
    <name type="scientific">anaerobic digester metagenome</name>
    <dbReference type="NCBI Taxonomy" id="1263854"/>
    <lineage>
        <taxon>unclassified sequences</taxon>
        <taxon>metagenomes</taxon>
        <taxon>ecological metagenomes</taxon>
    </lineage>
</organism>
<accession>A0A485LW97</accession>
<gene>
    <name evidence="1" type="ORF">SCFA_1840004</name>
</gene>
<sequence>MCGFAGMQMAVAPMIPVIGFVYRNKCARFEKLNDLNPEKAHLYY</sequence>
<evidence type="ECO:0000313" key="1">
    <source>
        <dbReference type="EMBL" id="VFU12687.1"/>
    </source>
</evidence>